<feature type="chain" id="PRO_5045840793" evidence="1">
    <location>
        <begin position="24"/>
        <end position="265"/>
    </location>
</feature>
<feature type="signal peptide" evidence="1">
    <location>
        <begin position="1"/>
        <end position="23"/>
    </location>
</feature>
<protein>
    <submittedName>
        <fullName evidence="2">Outer membrane beta-barrel domain-containing protein</fullName>
    </submittedName>
</protein>
<name>A0ABT6DGP4_9BACT</name>
<dbReference type="InterPro" id="IPR030820">
    <property type="entry name" value="OMP_myx_plus_Proteobacteria"/>
</dbReference>
<proteinExistence type="predicted"/>
<organism evidence="2 3">
    <name type="scientific">Bdellovibrio svalbardensis</name>
    <dbReference type="NCBI Taxonomy" id="2972972"/>
    <lineage>
        <taxon>Bacteria</taxon>
        <taxon>Pseudomonadati</taxon>
        <taxon>Bdellovibrionota</taxon>
        <taxon>Bdellovibrionia</taxon>
        <taxon>Bdellovibrionales</taxon>
        <taxon>Pseudobdellovibrionaceae</taxon>
        <taxon>Bdellovibrio</taxon>
    </lineage>
</organism>
<dbReference type="Proteomes" id="UP001152321">
    <property type="component" value="Unassembled WGS sequence"/>
</dbReference>
<dbReference type="RefSeq" id="WP_277577116.1">
    <property type="nucleotide sequence ID" value="NZ_JANRMI010000001.1"/>
</dbReference>
<keyword evidence="1" id="KW-0732">Signal</keyword>
<comment type="caution">
    <text evidence="2">The sequence shown here is derived from an EMBL/GenBank/DDBJ whole genome shotgun (WGS) entry which is preliminary data.</text>
</comment>
<evidence type="ECO:0000313" key="2">
    <source>
        <dbReference type="EMBL" id="MDG0815642.1"/>
    </source>
</evidence>
<dbReference type="NCBIfam" id="TIGR04565">
    <property type="entry name" value="OMP_myx_plus"/>
    <property type="match status" value="1"/>
</dbReference>
<evidence type="ECO:0000313" key="3">
    <source>
        <dbReference type="Proteomes" id="UP001152321"/>
    </source>
</evidence>
<evidence type="ECO:0000256" key="1">
    <source>
        <dbReference type="SAM" id="SignalP"/>
    </source>
</evidence>
<accession>A0ABT6DGP4</accession>
<keyword evidence="3" id="KW-1185">Reference proteome</keyword>
<sequence>MSINHFRIIICGLALLWSVASSAQDANSDPEQKDIDFVEKLLETKSVEFKNAPPSHAAPAQKKQKAEYSTVQSESFYSDLATIQKNYMPKTERVQLSGGLTLLPSDVFYRTLGLNIKTSYHFNETWGVEAFGYVFTSQARDEVSKLESVQKLSVKSLVSLTSFYGLNLYFNSIYGKTSFLNNRIIPFEVYQTLGVGKVRTQSSEEVSSIQVGIGDIFSLSRSSALRVDLNWAFYNAHNYLGEEQASNSLFLTVSYGRFFPEPSYR</sequence>
<dbReference type="EMBL" id="JANRMI010000001">
    <property type="protein sequence ID" value="MDG0815642.1"/>
    <property type="molecule type" value="Genomic_DNA"/>
</dbReference>
<reference evidence="2" key="1">
    <citation type="submission" date="2022-08" db="EMBL/GenBank/DDBJ databases">
        <title>Novel Bdellovibrio Species Isolated from Svalbard: Designation Bdellovibrio svalbardensis.</title>
        <authorList>
            <person name="Mitchell R.J."/>
            <person name="Choi S.Y."/>
        </authorList>
    </citation>
    <scope>NUCLEOTIDE SEQUENCE</scope>
    <source>
        <strain evidence="2">PAP01</strain>
    </source>
</reference>
<gene>
    <name evidence="2" type="ORF">NWE73_04645</name>
</gene>